<evidence type="ECO:0000313" key="3">
    <source>
        <dbReference type="EMBL" id="MFD1718115.1"/>
    </source>
</evidence>
<dbReference type="Gene3D" id="3.30.9.10">
    <property type="entry name" value="D-Amino Acid Oxidase, subunit A, domain 2"/>
    <property type="match status" value="1"/>
</dbReference>
<feature type="domain" description="FAD dependent oxidoreductase" evidence="2">
    <location>
        <begin position="5"/>
        <end position="383"/>
    </location>
</feature>
<keyword evidence="1 3" id="KW-0560">Oxidoreductase</keyword>
<dbReference type="SUPFAM" id="SSF54373">
    <property type="entry name" value="FAD-linked reductases, C-terminal domain"/>
    <property type="match status" value="1"/>
</dbReference>
<accession>A0ABW4L444</accession>
<dbReference type="PANTHER" id="PTHR13847:SF289">
    <property type="entry name" value="GLYCINE OXIDASE"/>
    <property type="match status" value="1"/>
</dbReference>
<dbReference type="SUPFAM" id="SSF51905">
    <property type="entry name" value="FAD/NAD(P)-binding domain"/>
    <property type="match status" value="1"/>
</dbReference>
<dbReference type="EC" id="1.-.-.-" evidence="3"/>
<reference evidence="4" key="1">
    <citation type="journal article" date="2019" name="Int. J. Syst. Evol. Microbiol.">
        <title>The Global Catalogue of Microorganisms (GCM) 10K type strain sequencing project: providing services to taxonomists for standard genome sequencing and annotation.</title>
        <authorList>
            <consortium name="The Broad Institute Genomics Platform"/>
            <consortium name="The Broad Institute Genome Sequencing Center for Infectious Disease"/>
            <person name="Wu L."/>
            <person name="Ma J."/>
        </authorList>
    </citation>
    <scope>NUCLEOTIDE SEQUENCE [LARGE SCALE GENOMIC DNA]</scope>
    <source>
        <strain evidence="4">JCM 17130</strain>
    </source>
</reference>
<evidence type="ECO:0000259" key="2">
    <source>
        <dbReference type="Pfam" id="PF01266"/>
    </source>
</evidence>
<dbReference type="Proteomes" id="UP001597277">
    <property type="component" value="Unassembled WGS sequence"/>
</dbReference>
<protein>
    <submittedName>
        <fullName evidence="3">NAD(P)/FAD-dependent oxidoreductase</fullName>
        <ecNumber evidence="3">1.-.-.-</ecNumber>
    </submittedName>
</protein>
<dbReference type="InterPro" id="IPR006076">
    <property type="entry name" value="FAD-dep_OxRdtase"/>
</dbReference>
<dbReference type="Gene3D" id="3.50.50.60">
    <property type="entry name" value="FAD/NAD(P)-binding domain"/>
    <property type="match status" value="2"/>
</dbReference>
<evidence type="ECO:0000313" key="4">
    <source>
        <dbReference type="Proteomes" id="UP001597277"/>
    </source>
</evidence>
<evidence type="ECO:0000256" key="1">
    <source>
        <dbReference type="ARBA" id="ARBA00023002"/>
    </source>
</evidence>
<sequence>MATTDVVVIGAGTVGASIAYELSRRGVGVVVLDEGPDIGNGCSYANAGLLAPSHVEPLTTPANVRAGLRYLFTPDSPFHMHPSPRLVPWFARFVRASGPERARQLTARMQELARHGVRLHADYAERGLETGYEQRGSLDVYLTERAFERARPGAPAERLDGNDARAMEPLLGSVAGAVHWPDDAQVGTQQYLRAVLGQAQEHGAEVRWGTRARLVPRSDGRIASVDTAGERITAHTYVVAAGLGSSRLCAQVGVRMPMEGAKGYVIDLDGQGPRPSRPLALREPKVVVTPYSDRVRLCGTLELGGDPATTTMSRLEAIRAAGRRGLPGLGDRSTVQTWAGLRPCTADGVPALGRSGIRKDLVVATGHGMWGLVLAPVSGDLIARGIADSAPTMHEAAFSPDRFGAARRFRRAEESTTAA</sequence>
<dbReference type="EMBL" id="JBHUEE010000004">
    <property type="protein sequence ID" value="MFD1718115.1"/>
    <property type="molecule type" value="Genomic_DNA"/>
</dbReference>
<proteinExistence type="predicted"/>
<dbReference type="PANTHER" id="PTHR13847">
    <property type="entry name" value="SARCOSINE DEHYDROGENASE-RELATED"/>
    <property type="match status" value="1"/>
</dbReference>
<dbReference type="Pfam" id="PF01266">
    <property type="entry name" value="DAO"/>
    <property type="match status" value="1"/>
</dbReference>
<keyword evidence="4" id="KW-1185">Reference proteome</keyword>
<name>A0ABW4L444_9MICO</name>
<organism evidence="3 4">
    <name type="scientific">Georgenia deserti</name>
    <dbReference type="NCBI Taxonomy" id="2093781"/>
    <lineage>
        <taxon>Bacteria</taxon>
        <taxon>Bacillati</taxon>
        <taxon>Actinomycetota</taxon>
        <taxon>Actinomycetes</taxon>
        <taxon>Micrococcales</taxon>
        <taxon>Bogoriellaceae</taxon>
        <taxon>Georgenia</taxon>
    </lineage>
</organism>
<dbReference type="RefSeq" id="WP_388005745.1">
    <property type="nucleotide sequence ID" value="NZ_JBHUEE010000004.1"/>
</dbReference>
<dbReference type="GO" id="GO:0016491">
    <property type="term" value="F:oxidoreductase activity"/>
    <property type="evidence" value="ECO:0007669"/>
    <property type="project" value="UniProtKB-KW"/>
</dbReference>
<dbReference type="InterPro" id="IPR036188">
    <property type="entry name" value="FAD/NAD-bd_sf"/>
</dbReference>
<gene>
    <name evidence="3" type="ORF">ACFSE6_09730</name>
</gene>
<comment type="caution">
    <text evidence="3">The sequence shown here is derived from an EMBL/GenBank/DDBJ whole genome shotgun (WGS) entry which is preliminary data.</text>
</comment>